<proteinExistence type="predicted"/>
<evidence type="ECO:0000313" key="3">
    <source>
        <dbReference type="Proteomes" id="UP000254047"/>
    </source>
</evidence>
<sequence length="111" mass="13482">MEKVVKALLKELQYIETHYNEVKTTGEDFNFYQKVVPYTQYIDGILNELIQYKDDIIQLPYMNDRKFNLLVNNIKELSVDCHFHRTSRKLFTEKFKAVNYDLNYLLEYNKE</sequence>
<dbReference type="RefSeq" id="WP_103297454.1">
    <property type="nucleotide sequence ID" value="NZ_PPQT01000024.1"/>
</dbReference>
<evidence type="ECO:0000313" key="2">
    <source>
        <dbReference type="EMBL" id="TGE19483.1"/>
    </source>
</evidence>
<dbReference type="SUPFAM" id="SSF140415">
    <property type="entry name" value="YppE-like"/>
    <property type="match status" value="1"/>
</dbReference>
<dbReference type="OrthoDB" id="2418117at2"/>
<dbReference type="Proteomes" id="UP000254047">
    <property type="component" value="Unassembled WGS sequence"/>
</dbReference>
<accession>A0A380G1H7</accession>
<dbReference type="AlphaFoldDB" id="A0A380G1H7"/>
<protein>
    <submittedName>
        <fullName evidence="1">Bacterial domain of uncharacterized function (DUF1798)</fullName>
    </submittedName>
    <submittedName>
        <fullName evidence="2">DUF1798 family protein</fullName>
    </submittedName>
</protein>
<evidence type="ECO:0000313" key="4">
    <source>
        <dbReference type="Proteomes" id="UP000297598"/>
    </source>
</evidence>
<reference evidence="2 4" key="2">
    <citation type="submission" date="2019-04" db="EMBL/GenBank/DDBJ databases">
        <title>Genomic characterization of Staphylococcus petrasii strains.</title>
        <authorList>
            <person name="Vrbovska V."/>
            <person name="Kovarovic V."/>
            <person name="Maslanova I."/>
            <person name="Indrakova A."/>
            <person name="Petras P."/>
            <person name="Sedo O."/>
            <person name="Svec P."/>
            <person name="Fisarova L."/>
            <person name="Sedlacek I."/>
            <person name="Doskar J."/>
            <person name="Pantucek R."/>
        </authorList>
    </citation>
    <scope>NUCLEOTIDE SEQUENCE [LARGE SCALE GENOMIC DNA]</scope>
    <source>
        <strain evidence="2 4">P5404</strain>
    </source>
</reference>
<dbReference type="EMBL" id="SRLS01000001">
    <property type="protein sequence ID" value="TGE19483.1"/>
    <property type="molecule type" value="Genomic_DNA"/>
</dbReference>
<organism evidence="1 3">
    <name type="scientific">Staphylococcus petrasii</name>
    <dbReference type="NCBI Taxonomy" id="1276936"/>
    <lineage>
        <taxon>Bacteria</taxon>
        <taxon>Bacillati</taxon>
        <taxon>Bacillota</taxon>
        <taxon>Bacilli</taxon>
        <taxon>Bacillales</taxon>
        <taxon>Staphylococcaceae</taxon>
        <taxon>Staphylococcus</taxon>
    </lineage>
</organism>
<dbReference type="Pfam" id="PF08807">
    <property type="entry name" value="DUF1798"/>
    <property type="match status" value="1"/>
</dbReference>
<dbReference type="InterPro" id="IPR023351">
    <property type="entry name" value="YppE-like_sf"/>
</dbReference>
<dbReference type="InterPro" id="IPR014913">
    <property type="entry name" value="YppE-like"/>
</dbReference>
<dbReference type="Proteomes" id="UP000297598">
    <property type="component" value="Unassembled WGS sequence"/>
</dbReference>
<dbReference type="EMBL" id="UHDO01000001">
    <property type="protein sequence ID" value="SUM44220.1"/>
    <property type="molecule type" value="Genomic_DNA"/>
</dbReference>
<name>A0A380G1H7_9STAP</name>
<keyword evidence="4" id="KW-1185">Reference proteome</keyword>
<reference evidence="1 3" key="1">
    <citation type="submission" date="2018-06" db="EMBL/GenBank/DDBJ databases">
        <authorList>
            <consortium name="Pathogen Informatics"/>
            <person name="Doyle S."/>
        </authorList>
    </citation>
    <scope>NUCLEOTIDE SEQUENCE [LARGE SCALE GENOMIC DNA]</scope>
    <source>
        <strain evidence="1 3">NCTC13830</strain>
    </source>
</reference>
<evidence type="ECO:0000313" key="1">
    <source>
        <dbReference type="EMBL" id="SUM44220.1"/>
    </source>
</evidence>
<gene>
    <name evidence="2" type="ORF">BJR09_00550</name>
    <name evidence="1" type="ORF">NCTC13830_01617</name>
</gene>
<dbReference type="Gene3D" id="1.20.120.440">
    <property type="entry name" value="YppE-like"/>
    <property type="match status" value="1"/>
</dbReference>